<keyword evidence="2" id="KW-0808">Transferase</keyword>
<evidence type="ECO:0000256" key="4">
    <source>
        <dbReference type="ARBA" id="ARBA00022777"/>
    </source>
</evidence>
<dbReference type="Gene3D" id="1.10.510.10">
    <property type="entry name" value="Transferase(Phosphotransferase) domain 1"/>
    <property type="match status" value="1"/>
</dbReference>
<dbReference type="InterPro" id="IPR000719">
    <property type="entry name" value="Prot_kinase_dom"/>
</dbReference>
<name>A0A7K7IPH3_LOXCU</name>
<feature type="non-terminal residue" evidence="7">
    <location>
        <position position="83"/>
    </location>
</feature>
<dbReference type="PROSITE" id="PS50011">
    <property type="entry name" value="PROTEIN_KINASE_DOM"/>
    <property type="match status" value="1"/>
</dbReference>
<evidence type="ECO:0000313" key="8">
    <source>
        <dbReference type="Proteomes" id="UP000564784"/>
    </source>
</evidence>
<comment type="caution">
    <text evidence="7">The sequence shown here is derived from an EMBL/GenBank/DDBJ whole genome shotgun (WGS) entry which is preliminary data.</text>
</comment>
<reference evidence="7 8" key="1">
    <citation type="submission" date="2019-09" db="EMBL/GenBank/DDBJ databases">
        <title>Bird 10,000 Genomes (B10K) Project - Family phase.</title>
        <authorList>
            <person name="Zhang G."/>
        </authorList>
    </citation>
    <scope>NUCLEOTIDE SEQUENCE [LARGE SCALE GENOMIC DNA]</scope>
    <source>
        <strain evidence="7">OUT-0011</strain>
        <tissue evidence="7">Muscle</tissue>
    </source>
</reference>
<evidence type="ECO:0000256" key="1">
    <source>
        <dbReference type="ARBA" id="ARBA00022527"/>
    </source>
</evidence>
<organism evidence="7 8">
    <name type="scientific">Loxia curvirostra</name>
    <name type="common">Red crossbill</name>
    <dbReference type="NCBI Taxonomy" id="64802"/>
    <lineage>
        <taxon>Eukaryota</taxon>
        <taxon>Metazoa</taxon>
        <taxon>Chordata</taxon>
        <taxon>Craniata</taxon>
        <taxon>Vertebrata</taxon>
        <taxon>Euteleostomi</taxon>
        <taxon>Archelosauria</taxon>
        <taxon>Archosauria</taxon>
        <taxon>Dinosauria</taxon>
        <taxon>Saurischia</taxon>
        <taxon>Theropoda</taxon>
        <taxon>Coelurosauria</taxon>
        <taxon>Aves</taxon>
        <taxon>Neognathae</taxon>
        <taxon>Neoaves</taxon>
        <taxon>Telluraves</taxon>
        <taxon>Australaves</taxon>
        <taxon>Passeriformes</taxon>
        <taxon>Passeroidea</taxon>
        <taxon>Fringillidae</taxon>
        <taxon>Carduelinae</taxon>
        <taxon>Loxia</taxon>
    </lineage>
</organism>
<evidence type="ECO:0000259" key="6">
    <source>
        <dbReference type="PROSITE" id="PS50011"/>
    </source>
</evidence>
<dbReference type="AlphaFoldDB" id="A0A7K7IPH3"/>
<dbReference type="GO" id="GO:0005524">
    <property type="term" value="F:ATP binding"/>
    <property type="evidence" value="ECO:0007669"/>
    <property type="project" value="UniProtKB-KW"/>
</dbReference>
<evidence type="ECO:0000313" key="7">
    <source>
        <dbReference type="EMBL" id="NWY96139.1"/>
    </source>
</evidence>
<dbReference type="Pfam" id="PF00069">
    <property type="entry name" value="Pkinase"/>
    <property type="match status" value="1"/>
</dbReference>
<feature type="non-terminal residue" evidence="7">
    <location>
        <position position="1"/>
    </location>
</feature>
<dbReference type="SUPFAM" id="SSF56112">
    <property type="entry name" value="Protein kinase-like (PK-like)"/>
    <property type="match status" value="1"/>
</dbReference>
<dbReference type="Proteomes" id="UP000564784">
    <property type="component" value="Unassembled WGS sequence"/>
</dbReference>
<dbReference type="InterPro" id="IPR011009">
    <property type="entry name" value="Kinase-like_dom_sf"/>
</dbReference>
<dbReference type="GO" id="GO:0004674">
    <property type="term" value="F:protein serine/threonine kinase activity"/>
    <property type="evidence" value="ECO:0007669"/>
    <property type="project" value="UniProtKB-KW"/>
</dbReference>
<evidence type="ECO:0000256" key="5">
    <source>
        <dbReference type="ARBA" id="ARBA00022840"/>
    </source>
</evidence>
<gene>
    <name evidence="7" type="primary">Cpk3_0</name>
    <name evidence="7" type="ORF">LOXCUR_R16154</name>
</gene>
<keyword evidence="4 7" id="KW-0418">Kinase</keyword>
<evidence type="ECO:0000256" key="3">
    <source>
        <dbReference type="ARBA" id="ARBA00022741"/>
    </source>
</evidence>
<keyword evidence="5" id="KW-0067">ATP-binding</keyword>
<keyword evidence="1" id="KW-0723">Serine/threonine-protein kinase</keyword>
<dbReference type="OrthoDB" id="40902at2759"/>
<evidence type="ECO:0000256" key="2">
    <source>
        <dbReference type="ARBA" id="ARBA00022679"/>
    </source>
</evidence>
<feature type="domain" description="Protein kinase" evidence="6">
    <location>
        <begin position="1"/>
        <end position="83"/>
    </location>
</feature>
<dbReference type="PANTHER" id="PTHR24347">
    <property type="entry name" value="SERINE/THREONINE-PROTEIN KINASE"/>
    <property type="match status" value="1"/>
</dbReference>
<keyword evidence="3" id="KW-0547">Nucleotide-binding</keyword>
<dbReference type="FunFam" id="3.30.200.20:FF:000315">
    <property type="entry name" value="Calcium-dependent protein kinase 3"/>
    <property type="match status" value="1"/>
</dbReference>
<sequence>TDKILRTARAAKAVSKKKLKNIPRFRQEIDIMKNLDHPNIVKLFETFEDDEKIYLIMELCTGGELFDKIVKKGYFTEAYACFI</sequence>
<accession>A0A7K7IPH3</accession>
<dbReference type="EMBL" id="VZSM01003205">
    <property type="protein sequence ID" value="NWY96139.1"/>
    <property type="molecule type" value="Genomic_DNA"/>
</dbReference>
<keyword evidence="8" id="KW-1185">Reference proteome</keyword>
<protein>
    <submittedName>
        <fullName evidence="7">CDPK3 kinase</fullName>
    </submittedName>
</protein>
<proteinExistence type="predicted"/>